<name>A0AAW1ELB6_ZOAVI</name>
<dbReference type="EMBL" id="JBCEZU010000221">
    <property type="protein sequence ID" value="KAK9522976.1"/>
    <property type="molecule type" value="Genomic_DNA"/>
</dbReference>
<sequence>MEVFSFRPPPAFAISMSLHSSSSEFTISSAADHRLLEEAQQHHRLPPGPLRAGSSAPSFTGPSPITTYFKHFDTARPGRPNENSSVTARQNSTSQFTQWFTDN</sequence>
<dbReference type="Proteomes" id="UP001488805">
    <property type="component" value="Unassembled WGS sequence"/>
</dbReference>
<reference evidence="2 3" key="1">
    <citation type="journal article" date="2024" name="Genome Biol. Evol.">
        <title>Chromosome-level genome assembly of the viviparous eelpout Zoarces viviparus.</title>
        <authorList>
            <person name="Fuhrmann N."/>
            <person name="Brasseur M.V."/>
            <person name="Bakowski C.E."/>
            <person name="Podsiadlowski L."/>
            <person name="Prost S."/>
            <person name="Krehenwinkel H."/>
            <person name="Mayer C."/>
        </authorList>
    </citation>
    <scope>NUCLEOTIDE SEQUENCE [LARGE SCALE GENOMIC DNA]</scope>
    <source>
        <strain evidence="2">NO-MEL_2022_Ind0_liver</strain>
    </source>
</reference>
<dbReference type="AlphaFoldDB" id="A0AAW1ELB6"/>
<proteinExistence type="predicted"/>
<evidence type="ECO:0000313" key="3">
    <source>
        <dbReference type="Proteomes" id="UP001488805"/>
    </source>
</evidence>
<feature type="compositionally biased region" description="Polar residues" evidence="1">
    <location>
        <begin position="81"/>
        <end position="103"/>
    </location>
</feature>
<gene>
    <name evidence="2" type="ORF">VZT92_019409</name>
</gene>
<comment type="caution">
    <text evidence="2">The sequence shown here is derived from an EMBL/GenBank/DDBJ whole genome shotgun (WGS) entry which is preliminary data.</text>
</comment>
<accession>A0AAW1ELB6</accession>
<keyword evidence="3" id="KW-1185">Reference proteome</keyword>
<protein>
    <submittedName>
        <fullName evidence="2">Uncharacterized protein</fullName>
    </submittedName>
</protein>
<evidence type="ECO:0000256" key="1">
    <source>
        <dbReference type="SAM" id="MobiDB-lite"/>
    </source>
</evidence>
<feature type="region of interest" description="Disordered" evidence="1">
    <location>
        <begin position="73"/>
        <end position="103"/>
    </location>
</feature>
<organism evidence="2 3">
    <name type="scientific">Zoarces viviparus</name>
    <name type="common">Viviparous eelpout</name>
    <name type="synonym">Blennius viviparus</name>
    <dbReference type="NCBI Taxonomy" id="48416"/>
    <lineage>
        <taxon>Eukaryota</taxon>
        <taxon>Metazoa</taxon>
        <taxon>Chordata</taxon>
        <taxon>Craniata</taxon>
        <taxon>Vertebrata</taxon>
        <taxon>Euteleostomi</taxon>
        <taxon>Actinopterygii</taxon>
        <taxon>Neopterygii</taxon>
        <taxon>Teleostei</taxon>
        <taxon>Neoteleostei</taxon>
        <taxon>Acanthomorphata</taxon>
        <taxon>Eupercaria</taxon>
        <taxon>Perciformes</taxon>
        <taxon>Cottioidei</taxon>
        <taxon>Zoarcales</taxon>
        <taxon>Zoarcidae</taxon>
        <taxon>Zoarcinae</taxon>
        <taxon>Zoarces</taxon>
    </lineage>
</organism>
<evidence type="ECO:0000313" key="2">
    <source>
        <dbReference type="EMBL" id="KAK9522976.1"/>
    </source>
</evidence>